<evidence type="ECO:0000259" key="1">
    <source>
        <dbReference type="Pfam" id="PF07727"/>
    </source>
</evidence>
<dbReference type="Pfam" id="PF14223">
    <property type="entry name" value="Retrotran_gag_2"/>
    <property type="match status" value="1"/>
</dbReference>
<feature type="domain" description="Reverse transcriptase Ty1/copia-type" evidence="1">
    <location>
        <begin position="932"/>
        <end position="978"/>
    </location>
</feature>
<evidence type="ECO:0000313" key="2">
    <source>
        <dbReference type="EMBL" id="GJT41727.1"/>
    </source>
</evidence>
<dbReference type="InterPro" id="IPR013103">
    <property type="entry name" value="RVT_2"/>
</dbReference>
<dbReference type="PANTHER" id="PTHR33067:SF9">
    <property type="entry name" value="RNA-DIRECTED DNA POLYMERASE"/>
    <property type="match status" value="1"/>
</dbReference>
<protein>
    <submittedName>
        <fullName evidence="2">Uncharacterized mitochondrial protein-like protein</fullName>
    </submittedName>
</protein>
<dbReference type="InterPro" id="IPR043502">
    <property type="entry name" value="DNA/RNA_pol_sf"/>
</dbReference>
<name>A0ABQ5DRF7_9ASTR</name>
<dbReference type="Pfam" id="PF07727">
    <property type="entry name" value="RVT_2"/>
    <property type="match status" value="2"/>
</dbReference>
<reference evidence="2" key="2">
    <citation type="submission" date="2022-01" db="EMBL/GenBank/DDBJ databases">
        <authorList>
            <person name="Yamashiro T."/>
            <person name="Shiraishi A."/>
            <person name="Satake H."/>
            <person name="Nakayama K."/>
        </authorList>
    </citation>
    <scope>NUCLEOTIDE SEQUENCE</scope>
</reference>
<proteinExistence type="predicted"/>
<dbReference type="Gene3D" id="2.40.70.10">
    <property type="entry name" value="Acid Proteases"/>
    <property type="match status" value="1"/>
</dbReference>
<dbReference type="CDD" id="cd00303">
    <property type="entry name" value="retropepsin_like"/>
    <property type="match status" value="1"/>
</dbReference>
<dbReference type="InterPro" id="IPR021109">
    <property type="entry name" value="Peptidase_aspartic_dom_sf"/>
</dbReference>
<dbReference type="EMBL" id="BQNB010015585">
    <property type="protein sequence ID" value="GJT41727.1"/>
    <property type="molecule type" value="Genomic_DNA"/>
</dbReference>
<reference evidence="2" key="1">
    <citation type="journal article" date="2022" name="Int. J. Mol. Sci.">
        <title>Draft Genome of Tanacetum Coccineum: Genomic Comparison of Closely Related Tanacetum-Family Plants.</title>
        <authorList>
            <person name="Yamashiro T."/>
            <person name="Shiraishi A."/>
            <person name="Nakayama K."/>
            <person name="Satake H."/>
        </authorList>
    </citation>
    <scope>NUCLEOTIDE SEQUENCE</scope>
</reference>
<feature type="domain" description="Reverse transcriptase Ty1/copia-type" evidence="1">
    <location>
        <begin position="981"/>
        <end position="1095"/>
    </location>
</feature>
<dbReference type="Pfam" id="PF08284">
    <property type="entry name" value="RVP_2"/>
    <property type="match status" value="1"/>
</dbReference>
<gene>
    <name evidence="2" type="ORF">Tco_0941592</name>
</gene>
<dbReference type="SUPFAM" id="SSF56672">
    <property type="entry name" value="DNA/RNA polymerases"/>
    <property type="match status" value="1"/>
</dbReference>
<comment type="caution">
    <text evidence="2">The sequence shown here is derived from an EMBL/GenBank/DDBJ whole genome shotgun (WGS) entry which is preliminary data.</text>
</comment>
<keyword evidence="3" id="KW-1185">Reference proteome</keyword>
<organism evidence="2 3">
    <name type="scientific">Tanacetum coccineum</name>
    <dbReference type="NCBI Taxonomy" id="301880"/>
    <lineage>
        <taxon>Eukaryota</taxon>
        <taxon>Viridiplantae</taxon>
        <taxon>Streptophyta</taxon>
        <taxon>Embryophyta</taxon>
        <taxon>Tracheophyta</taxon>
        <taxon>Spermatophyta</taxon>
        <taxon>Magnoliopsida</taxon>
        <taxon>eudicotyledons</taxon>
        <taxon>Gunneridae</taxon>
        <taxon>Pentapetalae</taxon>
        <taxon>asterids</taxon>
        <taxon>campanulids</taxon>
        <taxon>Asterales</taxon>
        <taxon>Asteraceae</taxon>
        <taxon>Asteroideae</taxon>
        <taxon>Anthemideae</taxon>
        <taxon>Anthemidinae</taxon>
        <taxon>Tanacetum</taxon>
    </lineage>
</organism>
<sequence>MATNEETNAAGTDTRPPMLVESDYDSWKIRIHRYIRGKPNGKLIWKSIQNGPTPHPMVTDPPPTNSTVMPAPRKKLDSEFNDEENKLEMADTQAEIILSQGLPRHIFNILNQTSTAKEIWDNVEMLMQGSGRTLQQRKEDLFDEYERFRAIGNESIHDYFVRFHKLVNDMKITQLNIPTHQMNTKFVNNLPAYWGKYVTNVKQNMDISTTPYVQIYTHLKAYEPHANRGTDILVPSHRRMMVVFASAAGGGGRKPAGAAPNFKRKEEEARVNQETIPFFSRLYDDCSDEDEGLYGLKDLDAYSIGTTLLDDVLPSKEKDPGSFTLPCYINNLYFNKALDDLGASVSVVPFLTYTNLGLGELAPTKLIVELADRTVKRPKGIAENVLVGIDKFVFPVYFIVLDMPEDIKTPLILERPFLSTAYAKIDVFKRKITLRVGNDKVVFKSEKPTSNINKKVYALSLRERMKLDLEARIMGEALSLNRSLDPLYEDYIELNDVNEPLELRRNRVDDLEPTIEEGEVVDEPIMDIVKTRCDDEIIDGLDEYPSYSDFDRKIRVDCTYNLQFSCMIDYEHVNANFFPLLSINVMSKSFYNSIMKDKVEYKGKNVVGVFMNVSIFVGNFSVMADFVVVENIDSYRDEGMGDIIVGRPFYRESCIKARRFDGIITIYNGNDNVTYQMARSHPRFKHLINAQCSKMWPLLKVSVHDEFAFIPKVKRILQRSFEFGTGIYKEREGIDPNDLGFSYEIEIASGGSFDVIIGMDWLSDYKAEIICHEKVVRIPLLDGKVLRVLGEKPEEKMRTARTLNFNSHDRYQLIAIMKLITVMPIVNLSSMTQHNGLILPEVNACYVILESKESETAVKPSAVIPTELFNLAQKGCIDSGSSGTKWKRAYLAAYQDFNVGLLLFLEKEGTRAYITGNTPKWFIDSWRFCLCGKKAIGTKWVYRNKKDERGVVVRNKARLVAQGHRQEEGIDYDECLSFMGKLYVMVNVSQPPGFIDPKYPQKVYKVVKALYGLHQAPRAWYATLSTFLLKNGYRRGTIDKTLFIKKDKHDIILVQVYVDDIIFGSTKKSWCDEFEALMQSRFQMSSMGELYFFLGPLQVKHKRRSGNLYQVG</sequence>
<dbReference type="Proteomes" id="UP001151760">
    <property type="component" value="Unassembled WGS sequence"/>
</dbReference>
<evidence type="ECO:0000313" key="3">
    <source>
        <dbReference type="Proteomes" id="UP001151760"/>
    </source>
</evidence>
<dbReference type="PANTHER" id="PTHR33067">
    <property type="entry name" value="RNA-DIRECTED DNA POLYMERASE-RELATED"/>
    <property type="match status" value="1"/>
</dbReference>
<accession>A0ABQ5DRF7</accession>